<dbReference type="EMBL" id="BGZK01002483">
    <property type="protein sequence ID" value="GBP94270.1"/>
    <property type="molecule type" value="Genomic_DNA"/>
</dbReference>
<evidence type="ECO:0000313" key="1">
    <source>
        <dbReference type="EMBL" id="GBP94270.1"/>
    </source>
</evidence>
<sequence>MAASEYKARNSAAVKLVMKAYQWYKENAGEKKEALGGVANVECALHNSHAVQSGKLSCVLLYLVTRHAAIYLRSRF</sequence>
<accession>A0A4C2A234</accession>
<gene>
    <name evidence="1" type="ORF">EVAR_99294_1</name>
</gene>
<name>A0A4C2A234_EUMVA</name>
<dbReference type="Proteomes" id="UP000299102">
    <property type="component" value="Unassembled WGS sequence"/>
</dbReference>
<organism evidence="1 2">
    <name type="scientific">Eumeta variegata</name>
    <name type="common">Bagworm moth</name>
    <name type="synonym">Eumeta japonica</name>
    <dbReference type="NCBI Taxonomy" id="151549"/>
    <lineage>
        <taxon>Eukaryota</taxon>
        <taxon>Metazoa</taxon>
        <taxon>Ecdysozoa</taxon>
        <taxon>Arthropoda</taxon>
        <taxon>Hexapoda</taxon>
        <taxon>Insecta</taxon>
        <taxon>Pterygota</taxon>
        <taxon>Neoptera</taxon>
        <taxon>Endopterygota</taxon>
        <taxon>Lepidoptera</taxon>
        <taxon>Glossata</taxon>
        <taxon>Ditrysia</taxon>
        <taxon>Tineoidea</taxon>
        <taxon>Psychidae</taxon>
        <taxon>Oiketicinae</taxon>
        <taxon>Eumeta</taxon>
    </lineage>
</organism>
<keyword evidence="2" id="KW-1185">Reference proteome</keyword>
<reference evidence="1 2" key="1">
    <citation type="journal article" date="2019" name="Commun. Biol.">
        <title>The bagworm genome reveals a unique fibroin gene that provides high tensile strength.</title>
        <authorList>
            <person name="Kono N."/>
            <person name="Nakamura H."/>
            <person name="Ohtoshi R."/>
            <person name="Tomita M."/>
            <person name="Numata K."/>
            <person name="Arakawa K."/>
        </authorList>
    </citation>
    <scope>NUCLEOTIDE SEQUENCE [LARGE SCALE GENOMIC DNA]</scope>
</reference>
<proteinExistence type="predicted"/>
<evidence type="ECO:0000313" key="2">
    <source>
        <dbReference type="Proteomes" id="UP000299102"/>
    </source>
</evidence>
<comment type="caution">
    <text evidence="1">The sequence shown here is derived from an EMBL/GenBank/DDBJ whole genome shotgun (WGS) entry which is preliminary data.</text>
</comment>
<dbReference type="AlphaFoldDB" id="A0A4C2A234"/>
<protein>
    <submittedName>
        <fullName evidence="1">Uncharacterized protein</fullName>
    </submittedName>
</protein>